<keyword evidence="1" id="KW-0378">Hydrolase</keyword>
<evidence type="ECO:0000259" key="4">
    <source>
        <dbReference type="Pfam" id="PF03629"/>
    </source>
</evidence>
<evidence type="ECO:0000256" key="2">
    <source>
        <dbReference type="SAM" id="MobiDB-lite"/>
    </source>
</evidence>
<dbReference type="InterPro" id="IPR051172">
    <property type="entry name" value="Chlamydia_OmcB"/>
</dbReference>
<evidence type="ECO:0000313" key="5">
    <source>
        <dbReference type="EMBL" id="AUD05474.1"/>
    </source>
</evidence>
<dbReference type="Gene3D" id="2.60.40.10">
    <property type="entry name" value="Immunoglobulins"/>
    <property type="match status" value="2"/>
</dbReference>
<sequence length="962" mass="101646">MVFQRDLDNQATILVTGMAPPAATSIEARVVPLAIGQGSVSSWTTLNRINGSTTFRGTITAQAGWYRLDVRAKTGTTLIAQTQVNRVGIGEVFIVAGQSNAAGGFQRPPNSVEDRVMTLDFRQDSLSEQLLPLRFSNTSYGANIGPSQPPHIWGPLGDKLVQRLNVPVLFLGAALGGTTSSEWQQSAAGNIGTSVNLAVYRRLGVVLLHYALRTGVRAVLWHQGEGDISSTTQQYFNNVKYVIEKSRQQVGNRPLPWVVSRVSYTQGQTNPLVIAAQNQLISNVPNVFAGPATDFLTGYDNRGGDDVHFRGAGFFRFIDTWDQSLTTAFFQQAPPLMPTDSTALITSGYTLPLTRRPGETVAVASLRSDAHEPDNQYIAQIVRVSDGNVVFESAPSTDNPILITLPFTLTNGQYQLRTKATHPVLAGSLGEPFMVQQDATPSPAFTIYRTPISGGTADSSILRFGYGYDMPSHGLLAMVQATAPVEVRVQRIDGGSFADSGWGVAPPSSQAPDSDWNSDFNYIRYYPAQNAGIDGVIPGARYRISVRKQGDTSAGLWYETVFLQRRNILYYPMEPTGPIPPVLTLNEPVASACLSGTVNVVVDVTDNVVNRGNMFSVRLSDVNGSFTNETTIGSGSTSPISLTLSPSLPAGTNYRIRIVASNPAVASAPSQPLSICAGGADLSLNMSVSNRTPTTSQPVTITMVLANAGPFAATNVRAQSILPAGMAFVDSPSGNVSASANTVTIQAGSLPVGSRQPFVFRVRASQSGSYATSAQITASGQFDADSQPNSGTGDGQDDEATVDMRTPDASGPQIRSPNSNQAAPPIVQSNQPPTDSAKADLSLNLSASKLVVSSGEVMSVTLVCSNRGGATASNVSLQTLLPTGWRLNVTTGLTINGQTITVPIGTIPAGGSKAMVLQVRVSGSGTIRSQVLSATPIDSDSTPGNGLNKGEDDEASLSLRVR</sequence>
<dbReference type="PANTHER" id="PTHR34819">
    <property type="entry name" value="LARGE CYSTEINE-RICH PERIPLASMIC PROTEIN OMCB"/>
    <property type="match status" value="1"/>
</dbReference>
<dbReference type="Proteomes" id="UP000232883">
    <property type="component" value="Chromosome"/>
</dbReference>
<feature type="domain" description="DUF11" evidence="3">
    <location>
        <begin position="840"/>
        <end position="945"/>
    </location>
</feature>
<evidence type="ECO:0000256" key="1">
    <source>
        <dbReference type="ARBA" id="ARBA00022801"/>
    </source>
</evidence>
<dbReference type="Pfam" id="PF01345">
    <property type="entry name" value="DUF11"/>
    <property type="match status" value="2"/>
</dbReference>
<feature type="domain" description="DUF11" evidence="3">
    <location>
        <begin position="681"/>
        <end position="791"/>
    </location>
</feature>
<feature type="region of interest" description="Disordered" evidence="2">
    <location>
        <begin position="934"/>
        <end position="962"/>
    </location>
</feature>
<protein>
    <recommendedName>
        <fullName evidence="7">DUF11 domain-containing protein</fullName>
    </recommendedName>
</protein>
<dbReference type="KEGG" id="spir:CWM47_28680"/>
<keyword evidence="6" id="KW-1185">Reference proteome</keyword>
<accession>A0A2K8Z6L5</accession>
<dbReference type="InterPro" id="IPR047589">
    <property type="entry name" value="DUF11_rpt"/>
</dbReference>
<dbReference type="PANTHER" id="PTHR34819:SF3">
    <property type="entry name" value="CELL SURFACE PROTEIN"/>
    <property type="match status" value="1"/>
</dbReference>
<organism evidence="5 6">
    <name type="scientific">Spirosoma pollinicola</name>
    <dbReference type="NCBI Taxonomy" id="2057025"/>
    <lineage>
        <taxon>Bacteria</taxon>
        <taxon>Pseudomonadati</taxon>
        <taxon>Bacteroidota</taxon>
        <taxon>Cytophagia</taxon>
        <taxon>Cytophagales</taxon>
        <taxon>Cytophagaceae</taxon>
        <taxon>Spirosoma</taxon>
    </lineage>
</organism>
<feature type="compositionally biased region" description="Polar residues" evidence="2">
    <location>
        <begin position="934"/>
        <end position="945"/>
    </location>
</feature>
<dbReference type="Gene3D" id="3.40.50.1110">
    <property type="entry name" value="SGNH hydrolase"/>
    <property type="match status" value="1"/>
</dbReference>
<feature type="region of interest" description="Disordered" evidence="2">
    <location>
        <begin position="779"/>
        <end position="838"/>
    </location>
</feature>
<evidence type="ECO:0000259" key="3">
    <source>
        <dbReference type="Pfam" id="PF01345"/>
    </source>
</evidence>
<gene>
    <name evidence="5" type="ORF">CWM47_28680</name>
</gene>
<evidence type="ECO:0000313" key="6">
    <source>
        <dbReference type="Proteomes" id="UP000232883"/>
    </source>
</evidence>
<reference evidence="5 6" key="1">
    <citation type="submission" date="2017-11" db="EMBL/GenBank/DDBJ databases">
        <title>Taxonomic description and genome sequences of Spirosoma HA7 sp. nov., isolated from pollen microhabitat of Corylus avellana.</title>
        <authorList>
            <person name="Ambika Manirajan B."/>
            <person name="Suarez C."/>
            <person name="Ratering S."/>
            <person name="Geissler-Plaum R."/>
            <person name="Cardinale M."/>
            <person name="Sylvia S."/>
        </authorList>
    </citation>
    <scope>NUCLEOTIDE SEQUENCE [LARGE SCALE GENOMIC DNA]</scope>
    <source>
        <strain evidence="5 6">HA7</strain>
    </source>
</reference>
<dbReference type="NCBIfam" id="TIGR01451">
    <property type="entry name" value="B_ant_repeat"/>
    <property type="match status" value="1"/>
</dbReference>
<feature type="domain" description="Sialate O-acetylesterase" evidence="4">
    <location>
        <begin position="91"/>
        <end position="299"/>
    </location>
</feature>
<feature type="compositionally biased region" description="Polar residues" evidence="2">
    <location>
        <begin position="813"/>
        <end position="834"/>
    </location>
</feature>
<dbReference type="SUPFAM" id="SSF52266">
    <property type="entry name" value="SGNH hydrolase"/>
    <property type="match status" value="1"/>
</dbReference>
<evidence type="ECO:0008006" key="7">
    <source>
        <dbReference type="Google" id="ProtNLM"/>
    </source>
</evidence>
<dbReference type="InterPro" id="IPR001434">
    <property type="entry name" value="OmcB-like_DUF11"/>
</dbReference>
<dbReference type="AlphaFoldDB" id="A0A2K8Z6L5"/>
<feature type="compositionally biased region" description="Polar residues" evidence="2">
    <location>
        <begin position="779"/>
        <end position="791"/>
    </location>
</feature>
<dbReference type="GO" id="GO:0016788">
    <property type="term" value="F:hydrolase activity, acting on ester bonds"/>
    <property type="evidence" value="ECO:0007669"/>
    <property type="project" value="UniProtKB-ARBA"/>
</dbReference>
<name>A0A2K8Z6L5_9BACT</name>
<dbReference type="InterPro" id="IPR036514">
    <property type="entry name" value="SGNH_hydro_sf"/>
</dbReference>
<dbReference type="Pfam" id="PF03629">
    <property type="entry name" value="SASA"/>
    <property type="match status" value="1"/>
</dbReference>
<dbReference type="OrthoDB" id="1488710at2"/>
<dbReference type="EMBL" id="CP025096">
    <property type="protein sequence ID" value="AUD05474.1"/>
    <property type="molecule type" value="Genomic_DNA"/>
</dbReference>
<dbReference type="InterPro" id="IPR005181">
    <property type="entry name" value="SASA"/>
</dbReference>
<proteinExistence type="predicted"/>
<dbReference type="InterPro" id="IPR013783">
    <property type="entry name" value="Ig-like_fold"/>
</dbReference>